<evidence type="ECO:0000256" key="8">
    <source>
        <dbReference type="ARBA" id="ARBA00023125"/>
    </source>
</evidence>
<dbReference type="NCBIfam" id="TIGR01083">
    <property type="entry name" value="nth"/>
    <property type="match status" value="1"/>
</dbReference>
<dbReference type="Pfam" id="PF10576">
    <property type="entry name" value="EndIII_4Fe-2S"/>
    <property type="match status" value="1"/>
</dbReference>
<dbReference type="PIRSF" id="PIRSF001435">
    <property type="entry name" value="Nth"/>
    <property type="match status" value="1"/>
</dbReference>
<dbReference type="GO" id="GO:0003677">
    <property type="term" value="F:DNA binding"/>
    <property type="evidence" value="ECO:0007669"/>
    <property type="project" value="UniProtKB-UniRule"/>
</dbReference>
<keyword evidence="9 12" id="KW-0234">DNA repair</keyword>
<evidence type="ECO:0000256" key="1">
    <source>
        <dbReference type="ARBA" id="ARBA00008343"/>
    </source>
</evidence>
<dbReference type="EC" id="4.2.99.18" evidence="12"/>
<evidence type="ECO:0000256" key="5">
    <source>
        <dbReference type="ARBA" id="ARBA00022801"/>
    </source>
</evidence>
<dbReference type="FunFam" id="1.10.1670.10:FF:000001">
    <property type="entry name" value="Endonuclease III"/>
    <property type="match status" value="1"/>
</dbReference>
<evidence type="ECO:0000256" key="4">
    <source>
        <dbReference type="ARBA" id="ARBA00022763"/>
    </source>
</evidence>
<comment type="catalytic activity">
    <reaction evidence="12">
        <text>2'-deoxyribonucleotide-(2'-deoxyribose 5'-phosphate)-2'-deoxyribonucleotide-DNA = a 3'-end 2'-deoxyribonucleotide-(2,3-dehydro-2,3-deoxyribose 5'-phosphate)-DNA + a 5'-end 5'-phospho-2'-deoxyribonucleoside-DNA + H(+)</text>
        <dbReference type="Rhea" id="RHEA:66592"/>
        <dbReference type="Rhea" id="RHEA-COMP:13180"/>
        <dbReference type="Rhea" id="RHEA-COMP:16897"/>
        <dbReference type="Rhea" id="RHEA-COMP:17067"/>
        <dbReference type="ChEBI" id="CHEBI:15378"/>
        <dbReference type="ChEBI" id="CHEBI:136412"/>
        <dbReference type="ChEBI" id="CHEBI:157695"/>
        <dbReference type="ChEBI" id="CHEBI:167181"/>
        <dbReference type="EC" id="4.2.99.18"/>
    </reaction>
</comment>
<keyword evidence="7 12" id="KW-0411">Iron-sulfur</keyword>
<accession>A0A1G1KT15</accession>
<dbReference type="EMBL" id="MHFR01000053">
    <property type="protein sequence ID" value="OGW96104.1"/>
    <property type="molecule type" value="Genomic_DNA"/>
</dbReference>
<dbReference type="AlphaFoldDB" id="A0A1G1KT15"/>
<keyword evidence="14" id="KW-0255">Endonuclease</keyword>
<dbReference type="SUPFAM" id="SSF48150">
    <property type="entry name" value="DNA-glycosylase"/>
    <property type="match status" value="1"/>
</dbReference>
<dbReference type="InterPro" id="IPR003651">
    <property type="entry name" value="Endonuclease3_FeS-loop_motif"/>
</dbReference>
<feature type="domain" description="HhH-GPD" evidence="13">
    <location>
        <begin position="44"/>
        <end position="191"/>
    </location>
</feature>
<dbReference type="PROSITE" id="PS00764">
    <property type="entry name" value="ENDONUCLEASE_III_1"/>
    <property type="match status" value="1"/>
</dbReference>
<comment type="similarity">
    <text evidence="1 12">Belongs to the Nth/MutY family.</text>
</comment>
<keyword evidence="5 12" id="KW-0378">Hydrolase</keyword>
<dbReference type="SMART" id="SM00478">
    <property type="entry name" value="ENDO3c"/>
    <property type="match status" value="1"/>
</dbReference>
<keyword evidence="11 12" id="KW-0326">Glycosidase</keyword>
<evidence type="ECO:0000256" key="12">
    <source>
        <dbReference type="HAMAP-Rule" id="MF_00942"/>
    </source>
</evidence>
<dbReference type="Gene3D" id="1.10.1670.10">
    <property type="entry name" value="Helix-hairpin-Helix base-excision DNA repair enzymes (C-terminal)"/>
    <property type="match status" value="1"/>
</dbReference>
<comment type="function">
    <text evidence="12">DNA repair enzyme that has both DNA N-glycosylase activity and AP-lyase activity. The DNA N-glycosylase activity releases various damaged pyrimidines from DNA by cleaving the N-glycosidic bond, leaving an AP (apurinic/apyrimidinic) site. The AP-lyase activity cleaves the phosphodiester bond 3' to the AP site by a beta-elimination, leaving a 3'-terminal unsaturated sugar and a product with a terminal 5'-phosphate.</text>
</comment>
<evidence type="ECO:0000256" key="9">
    <source>
        <dbReference type="ARBA" id="ARBA00023204"/>
    </source>
</evidence>
<dbReference type="InterPro" id="IPR004035">
    <property type="entry name" value="Endouclease-III_FeS-bd_BS"/>
</dbReference>
<reference evidence="14 15" key="1">
    <citation type="journal article" date="2016" name="Nat. Commun.">
        <title>Thousands of microbial genomes shed light on interconnected biogeochemical processes in an aquifer system.</title>
        <authorList>
            <person name="Anantharaman K."/>
            <person name="Brown C.T."/>
            <person name="Hug L.A."/>
            <person name="Sharon I."/>
            <person name="Castelle C.J."/>
            <person name="Probst A.J."/>
            <person name="Thomas B.C."/>
            <person name="Singh A."/>
            <person name="Wilkins M.J."/>
            <person name="Karaoz U."/>
            <person name="Brodie E.L."/>
            <person name="Williams K.H."/>
            <person name="Hubbard S.S."/>
            <person name="Banfield J.F."/>
        </authorList>
    </citation>
    <scope>NUCLEOTIDE SEQUENCE [LARGE SCALE GENOMIC DNA]</scope>
</reference>
<evidence type="ECO:0000256" key="10">
    <source>
        <dbReference type="ARBA" id="ARBA00023239"/>
    </source>
</evidence>
<evidence type="ECO:0000313" key="14">
    <source>
        <dbReference type="EMBL" id="OGW96104.1"/>
    </source>
</evidence>
<comment type="caution">
    <text evidence="14">The sequence shown here is derived from an EMBL/GenBank/DDBJ whole genome shotgun (WGS) entry which is preliminary data.</text>
</comment>
<dbReference type="InterPro" id="IPR011257">
    <property type="entry name" value="DNA_glycosylase"/>
</dbReference>
<keyword evidence="8 12" id="KW-0238">DNA-binding</keyword>
<evidence type="ECO:0000259" key="13">
    <source>
        <dbReference type="SMART" id="SM00478"/>
    </source>
</evidence>
<evidence type="ECO:0000256" key="7">
    <source>
        <dbReference type="ARBA" id="ARBA00023014"/>
    </source>
</evidence>
<evidence type="ECO:0000256" key="3">
    <source>
        <dbReference type="ARBA" id="ARBA00022723"/>
    </source>
</evidence>
<organism evidence="14 15">
    <name type="scientific">Candidatus Danuiimicrobium aquiferis</name>
    <dbReference type="NCBI Taxonomy" id="1801832"/>
    <lineage>
        <taxon>Bacteria</taxon>
        <taxon>Pseudomonadati</taxon>
        <taxon>Candidatus Omnitrophota</taxon>
        <taxon>Candidatus Danuiimicrobium</taxon>
    </lineage>
</organism>
<feature type="binding site" evidence="12">
    <location>
        <position position="193"/>
    </location>
    <ligand>
        <name>[4Fe-4S] cluster</name>
        <dbReference type="ChEBI" id="CHEBI:49883"/>
    </ligand>
</feature>
<dbReference type="GO" id="GO:0051539">
    <property type="term" value="F:4 iron, 4 sulfur cluster binding"/>
    <property type="evidence" value="ECO:0007669"/>
    <property type="project" value="UniProtKB-UniRule"/>
</dbReference>
<dbReference type="PANTHER" id="PTHR10359:SF18">
    <property type="entry name" value="ENDONUCLEASE III"/>
    <property type="match status" value="1"/>
</dbReference>
<dbReference type="InterPro" id="IPR004036">
    <property type="entry name" value="Endonuclease-III-like_CS2"/>
</dbReference>
<dbReference type="PANTHER" id="PTHR10359">
    <property type="entry name" value="A/G-SPECIFIC ADENINE GLYCOSYLASE/ENDONUCLEASE III"/>
    <property type="match status" value="1"/>
</dbReference>
<protein>
    <recommendedName>
        <fullName evidence="12">Endonuclease III</fullName>
        <ecNumber evidence="12">4.2.99.18</ecNumber>
    </recommendedName>
    <alternativeName>
        <fullName evidence="12">DNA-(apurinic or apyrimidinic site) lyase</fullName>
    </alternativeName>
</protein>
<dbReference type="PROSITE" id="PS01155">
    <property type="entry name" value="ENDONUCLEASE_III_2"/>
    <property type="match status" value="1"/>
</dbReference>
<dbReference type="CDD" id="cd00056">
    <property type="entry name" value="ENDO3c"/>
    <property type="match status" value="1"/>
</dbReference>
<gene>
    <name evidence="12" type="primary">nth</name>
    <name evidence="14" type="ORF">A3G33_01970</name>
</gene>
<dbReference type="FunFam" id="1.10.340.30:FF:000001">
    <property type="entry name" value="Endonuclease III"/>
    <property type="match status" value="1"/>
</dbReference>
<keyword evidence="6 12" id="KW-0408">Iron</keyword>
<dbReference type="Pfam" id="PF00730">
    <property type="entry name" value="HhH-GPD"/>
    <property type="match status" value="1"/>
</dbReference>
<evidence type="ECO:0000256" key="2">
    <source>
        <dbReference type="ARBA" id="ARBA00022485"/>
    </source>
</evidence>
<dbReference type="InterPro" id="IPR023170">
    <property type="entry name" value="HhH_base_excis_C"/>
</dbReference>
<dbReference type="InterPro" id="IPR003265">
    <property type="entry name" value="HhH-GPD_domain"/>
</dbReference>
<sequence>MPESIRSKRKRAHEIIKRLKKKIPDAKIALVFKNPTELLVATILSAQCTDKRVNMVTADLFKKYKTARDYADADSAMFESEIRSTGFYKAKAKNIIGAANEIVKRFNGKVPDRMEYLVTLPGVGRKTANVILGNAYGIPGIAVDTHMIRLSYRLGFTEETDPEKIEFDLYEIIPEKEWVDVNHLIIWHGRLTCVARKPKCEGCVVNDLCPKKGVKLK</sequence>
<dbReference type="GO" id="GO:0046872">
    <property type="term" value="F:metal ion binding"/>
    <property type="evidence" value="ECO:0007669"/>
    <property type="project" value="UniProtKB-KW"/>
</dbReference>
<feature type="binding site" evidence="12">
    <location>
        <position position="209"/>
    </location>
    <ligand>
        <name>[4Fe-4S] cluster</name>
        <dbReference type="ChEBI" id="CHEBI:49883"/>
    </ligand>
</feature>
<dbReference type="Proteomes" id="UP000178187">
    <property type="component" value="Unassembled WGS sequence"/>
</dbReference>
<keyword evidence="4 12" id="KW-0227">DNA damage</keyword>
<keyword evidence="3 12" id="KW-0479">Metal-binding</keyword>
<proteinExistence type="inferred from homology"/>
<dbReference type="Gene3D" id="1.10.340.30">
    <property type="entry name" value="Hypothetical protein, domain 2"/>
    <property type="match status" value="1"/>
</dbReference>
<comment type="cofactor">
    <cofactor evidence="12">
        <name>[4Fe-4S] cluster</name>
        <dbReference type="ChEBI" id="CHEBI:49883"/>
    </cofactor>
    <text evidence="12">Binds 1 [4Fe-4S] cluster.</text>
</comment>
<keyword evidence="2 12" id="KW-0004">4Fe-4S</keyword>
<dbReference type="InterPro" id="IPR000445">
    <property type="entry name" value="HhH_motif"/>
</dbReference>
<dbReference type="SMART" id="SM00525">
    <property type="entry name" value="FES"/>
    <property type="match status" value="1"/>
</dbReference>
<keyword evidence="14" id="KW-0540">Nuclease</keyword>
<dbReference type="Pfam" id="PF00633">
    <property type="entry name" value="HHH"/>
    <property type="match status" value="1"/>
</dbReference>
<dbReference type="GO" id="GO:0140078">
    <property type="term" value="F:class I DNA-(apurinic or apyrimidinic site) endonuclease activity"/>
    <property type="evidence" value="ECO:0007669"/>
    <property type="project" value="UniProtKB-EC"/>
</dbReference>
<evidence type="ECO:0000256" key="11">
    <source>
        <dbReference type="ARBA" id="ARBA00023295"/>
    </source>
</evidence>
<dbReference type="GO" id="GO:0019104">
    <property type="term" value="F:DNA N-glycosylase activity"/>
    <property type="evidence" value="ECO:0007669"/>
    <property type="project" value="UniProtKB-UniRule"/>
</dbReference>
<feature type="binding site" evidence="12">
    <location>
        <position position="203"/>
    </location>
    <ligand>
        <name>[4Fe-4S] cluster</name>
        <dbReference type="ChEBI" id="CHEBI:49883"/>
    </ligand>
</feature>
<name>A0A1G1KT15_9BACT</name>
<dbReference type="GO" id="GO:0006285">
    <property type="term" value="P:base-excision repair, AP site formation"/>
    <property type="evidence" value="ECO:0007669"/>
    <property type="project" value="TreeGrafter"/>
</dbReference>
<feature type="binding site" evidence="12">
    <location>
        <position position="200"/>
    </location>
    <ligand>
        <name>[4Fe-4S] cluster</name>
        <dbReference type="ChEBI" id="CHEBI:49883"/>
    </ligand>
</feature>
<keyword evidence="10 12" id="KW-0456">Lyase</keyword>
<dbReference type="InterPro" id="IPR005759">
    <property type="entry name" value="Nth"/>
</dbReference>
<dbReference type="HAMAP" id="MF_00942">
    <property type="entry name" value="Nth"/>
    <property type="match status" value="1"/>
</dbReference>
<evidence type="ECO:0000256" key="6">
    <source>
        <dbReference type="ARBA" id="ARBA00023004"/>
    </source>
</evidence>
<evidence type="ECO:0000313" key="15">
    <source>
        <dbReference type="Proteomes" id="UP000178187"/>
    </source>
</evidence>